<sequence length="156" mass="17035">MTHSGTRKENILISACLLGLYCRYDGKEIKLDGIESLMENYNLIPVCPEILGGLGTPRKPAERIGIKVINSLGEDVTAFFEKGAEETLKLAKLYKCRYAILKEKSPSCGYGAIYDGTFSGNLIKANGLTADLLAKSGIIVIGETQVSRLKNNLQYN</sequence>
<evidence type="ECO:0000313" key="1">
    <source>
        <dbReference type="EMBL" id="CUH93215.1"/>
    </source>
</evidence>
<organism evidence="1 2">
    <name type="scientific">Herbinix luporum</name>
    <dbReference type="NCBI Taxonomy" id="1679721"/>
    <lineage>
        <taxon>Bacteria</taxon>
        <taxon>Bacillati</taxon>
        <taxon>Bacillota</taxon>
        <taxon>Clostridia</taxon>
        <taxon>Lachnospirales</taxon>
        <taxon>Lachnospiraceae</taxon>
        <taxon>Herbinix</taxon>
    </lineage>
</organism>
<evidence type="ECO:0000313" key="2">
    <source>
        <dbReference type="Proteomes" id="UP000196053"/>
    </source>
</evidence>
<reference evidence="2" key="1">
    <citation type="submission" date="2015-09" db="EMBL/GenBank/DDBJ databases">
        <authorList>
            <person name="Wibberg D."/>
        </authorList>
    </citation>
    <scope>NUCLEOTIDE SEQUENCE [LARGE SCALE GENOMIC DNA]</scope>
    <source>
        <strain evidence="2">SD1D</strain>
    </source>
</reference>
<dbReference type="Proteomes" id="UP000196053">
    <property type="component" value="Chromosome I"/>
</dbReference>
<dbReference type="KEGG" id="hsd:SD1D_1670"/>
<dbReference type="Pfam" id="PF04463">
    <property type="entry name" value="2-thiour_desulf"/>
    <property type="match status" value="1"/>
</dbReference>
<dbReference type="PANTHER" id="PTHR30087:SF1">
    <property type="entry name" value="HYPOTHETICAL CYTOSOLIC PROTEIN"/>
    <property type="match status" value="1"/>
</dbReference>
<gene>
    <name evidence="1" type="ORF">SD1D_1670</name>
</gene>
<keyword evidence="2" id="KW-1185">Reference proteome</keyword>
<dbReference type="AlphaFoldDB" id="A0A0K8J6U6"/>
<proteinExistence type="predicted"/>
<protein>
    <submittedName>
        <fullName evidence="1">Uncharacterized protein</fullName>
    </submittedName>
</protein>
<accession>A0A0K8J6U6</accession>
<name>A0A0K8J6U6_9FIRM</name>
<dbReference type="PANTHER" id="PTHR30087">
    <property type="entry name" value="INNER MEMBRANE PROTEIN"/>
    <property type="match status" value="1"/>
</dbReference>
<dbReference type="OrthoDB" id="9797779at2"/>
<dbReference type="EMBL" id="LN879430">
    <property type="protein sequence ID" value="CUH93215.1"/>
    <property type="molecule type" value="Genomic_DNA"/>
</dbReference>
<dbReference type="InterPro" id="IPR007553">
    <property type="entry name" value="2-thiour_desulf"/>
</dbReference>
<dbReference type="RefSeq" id="WP_058258479.1">
    <property type="nucleotide sequence ID" value="NZ_DUPS01000069.1"/>
</dbReference>